<feature type="transmembrane region" description="Helical" evidence="2">
    <location>
        <begin position="68"/>
        <end position="90"/>
    </location>
</feature>
<dbReference type="EMBL" id="MU855405">
    <property type="protein sequence ID" value="KAK3904277.1"/>
    <property type="molecule type" value="Genomic_DNA"/>
</dbReference>
<evidence type="ECO:0000313" key="4">
    <source>
        <dbReference type="Proteomes" id="UP001303889"/>
    </source>
</evidence>
<sequence length="672" mass="74192">MILPRASGAPVPVHGSEFGTTPDTKPEARFDAVGIWWICFASAWTLLLVCGMTFLYRKRNTPTLRLRGLSLTFAGIILLHLYWATVQIAYTVGPLAPEVAEYWIMGIWYPFGIALFQAGNSQFLHVAKAQSRFARPPSQMKTRFDEKRTAQKAGLIQRFRQLDYSKRMFLFVTMGMFVQLTVVVVIYLISRKFHPDFGIPGTEVTGSTPMEIAMKQGRGWEWWPSIVWQFIWAWIVAPIVLWQSRGIRDTHGWQLQTISCCIAGLPAAPMWLIALYVPGMGPVNQYFVPPQWICLCIFVIEICTVFIPCWQVRKHQNLRQETLESIANWETKKQFGTKTETSSDRSGVPPLSPTSTKVGDYGFDSWKKLPNLESNTGSNPNLGGIPDESVLTMAALEHVLDKNPEPLRQFSARRDFSGENIAFLTAAAEWKAALPHDFSRSRYEASPDAVRQQFTSALRIYTEFISPRDAEFPINIAWHDLRKLQGIFERAARSLAAASPSSALDAVTPFADPTSARPPPTPPSDSPSRASRDSQIHILDPSLTKSNNPAGTTAIPLTAPGTPTTSFHPPLSFPTYEGDIPEAFDALVFDAAQASIKYLVLTNTWPKYVRERRNSESSSSGGSSNGESGASGSGRTRSTARTAGAASTVGGRSVGSKISLKGALGFLKGVIH</sequence>
<keyword evidence="4" id="KW-1185">Reference proteome</keyword>
<name>A0AAN6RUU4_9PEZI</name>
<feature type="transmembrane region" description="Helical" evidence="2">
    <location>
        <begin position="35"/>
        <end position="56"/>
    </location>
</feature>
<proteinExistence type="predicted"/>
<feature type="compositionally biased region" description="Low complexity" evidence="1">
    <location>
        <begin position="616"/>
        <end position="653"/>
    </location>
</feature>
<gene>
    <name evidence="3" type="ORF">C8A05DRAFT_31958</name>
</gene>
<feature type="region of interest" description="Disordered" evidence="1">
    <location>
        <begin position="506"/>
        <end position="570"/>
    </location>
</feature>
<feature type="transmembrane region" description="Helical" evidence="2">
    <location>
        <begin position="222"/>
        <end position="241"/>
    </location>
</feature>
<reference evidence="3" key="2">
    <citation type="submission" date="2023-05" db="EMBL/GenBank/DDBJ databases">
        <authorList>
            <consortium name="Lawrence Berkeley National Laboratory"/>
            <person name="Steindorff A."/>
            <person name="Hensen N."/>
            <person name="Bonometti L."/>
            <person name="Westerberg I."/>
            <person name="Brannstrom I.O."/>
            <person name="Guillou S."/>
            <person name="Cros-Aarteil S."/>
            <person name="Calhoun S."/>
            <person name="Haridas S."/>
            <person name="Kuo A."/>
            <person name="Mondo S."/>
            <person name="Pangilinan J."/>
            <person name="Riley R."/>
            <person name="Labutti K."/>
            <person name="Andreopoulos B."/>
            <person name="Lipzen A."/>
            <person name="Chen C."/>
            <person name="Yanf M."/>
            <person name="Daum C."/>
            <person name="Ng V."/>
            <person name="Clum A."/>
            <person name="Ohm R."/>
            <person name="Martin F."/>
            <person name="Silar P."/>
            <person name="Natvig D."/>
            <person name="Lalanne C."/>
            <person name="Gautier V."/>
            <person name="Ament-Velasquez S.L."/>
            <person name="Kruys A."/>
            <person name="Hutchinson M.I."/>
            <person name="Powell A.J."/>
            <person name="Barry K."/>
            <person name="Miller A.N."/>
            <person name="Grigoriev I.V."/>
            <person name="Debuchy R."/>
            <person name="Gladieux P."/>
            <person name="Thoren M.H."/>
            <person name="Johannesson H."/>
        </authorList>
    </citation>
    <scope>NUCLEOTIDE SEQUENCE</scope>
    <source>
        <strain evidence="3">CBS 103.79</strain>
    </source>
</reference>
<evidence type="ECO:0008006" key="5">
    <source>
        <dbReference type="Google" id="ProtNLM"/>
    </source>
</evidence>
<feature type="region of interest" description="Disordered" evidence="1">
    <location>
        <begin position="612"/>
        <end position="653"/>
    </location>
</feature>
<organism evidence="3 4">
    <name type="scientific">Staphylotrichum tortipilum</name>
    <dbReference type="NCBI Taxonomy" id="2831512"/>
    <lineage>
        <taxon>Eukaryota</taxon>
        <taxon>Fungi</taxon>
        <taxon>Dikarya</taxon>
        <taxon>Ascomycota</taxon>
        <taxon>Pezizomycotina</taxon>
        <taxon>Sordariomycetes</taxon>
        <taxon>Sordariomycetidae</taxon>
        <taxon>Sordariales</taxon>
        <taxon>Chaetomiaceae</taxon>
        <taxon>Staphylotrichum</taxon>
    </lineage>
</organism>
<feature type="transmembrane region" description="Helical" evidence="2">
    <location>
        <begin position="289"/>
        <end position="310"/>
    </location>
</feature>
<evidence type="ECO:0000256" key="1">
    <source>
        <dbReference type="SAM" id="MobiDB-lite"/>
    </source>
</evidence>
<accession>A0AAN6RUU4</accession>
<keyword evidence="2" id="KW-0812">Transmembrane</keyword>
<dbReference type="SUPFAM" id="SSF48097">
    <property type="entry name" value="Regulator of G-protein signaling, RGS"/>
    <property type="match status" value="1"/>
</dbReference>
<comment type="caution">
    <text evidence="3">The sequence shown here is derived from an EMBL/GenBank/DDBJ whole genome shotgun (WGS) entry which is preliminary data.</text>
</comment>
<feature type="compositionally biased region" description="Pro residues" evidence="1">
    <location>
        <begin position="516"/>
        <end position="525"/>
    </location>
</feature>
<reference evidence="3" key="1">
    <citation type="journal article" date="2023" name="Mol. Phylogenet. Evol.">
        <title>Genome-scale phylogeny and comparative genomics of the fungal order Sordariales.</title>
        <authorList>
            <person name="Hensen N."/>
            <person name="Bonometti L."/>
            <person name="Westerberg I."/>
            <person name="Brannstrom I.O."/>
            <person name="Guillou S."/>
            <person name="Cros-Aarteil S."/>
            <person name="Calhoun S."/>
            <person name="Haridas S."/>
            <person name="Kuo A."/>
            <person name="Mondo S."/>
            <person name="Pangilinan J."/>
            <person name="Riley R."/>
            <person name="LaButti K."/>
            <person name="Andreopoulos B."/>
            <person name="Lipzen A."/>
            <person name="Chen C."/>
            <person name="Yan M."/>
            <person name="Daum C."/>
            <person name="Ng V."/>
            <person name="Clum A."/>
            <person name="Steindorff A."/>
            <person name="Ohm R.A."/>
            <person name="Martin F."/>
            <person name="Silar P."/>
            <person name="Natvig D.O."/>
            <person name="Lalanne C."/>
            <person name="Gautier V."/>
            <person name="Ament-Velasquez S.L."/>
            <person name="Kruys A."/>
            <person name="Hutchinson M.I."/>
            <person name="Powell A.J."/>
            <person name="Barry K."/>
            <person name="Miller A.N."/>
            <person name="Grigoriev I.V."/>
            <person name="Debuchy R."/>
            <person name="Gladieux P."/>
            <person name="Hiltunen Thoren M."/>
            <person name="Johannesson H."/>
        </authorList>
    </citation>
    <scope>NUCLEOTIDE SEQUENCE</scope>
    <source>
        <strain evidence="3">CBS 103.79</strain>
    </source>
</reference>
<dbReference type="InterPro" id="IPR044926">
    <property type="entry name" value="RGS_subdomain_2"/>
</dbReference>
<feature type="compositionally biased region" description="Low complexity" evidence="1">
    <location>
        <begin position="506"/>
        <end position="515"/>
    </location>
</feature>
<dbReference type="AlphaFoldDB" id="A0AAN6RUU4"/>
<dbReference type="Proteomes" id="UP001303889">
    <property type="component" value="Unassembled WGS sequence"/>
</dbReference>
<feature type="transmembrane region" description="Helical" evidence="2">
    <location>
        <begin position="253"/>
        <end position="277"/>
    </location>
</feature>
<protein>
    <recommendedName>
        <fullName evidence="5">RGS domain-containing protein</fullName>
    </recommendedName>
</protein>
<keyword evidence="2" id="KW-1133">Transmembrane helix</keyword>
<dbReference type="InterPro" id="IPR036305">
    <property type="entry name" value="RGS_sf"/>
</dbReference>
<evidence type="ECO:0000313" key="3">
    <source>
        <dbReference type="EMBL" id="KAK3904277.1"/>
    </source>
</evidence>
<feature type="transmembrane region" description="Helical" evidence="2">
    <location>
        <begin position="102"/>
        <end position="119"/>
    </location>
</feature>
<feature type="region of interest" description="Disordered" evidence="1">
    <location>
        <begin position="1"/>
        <end position="20"/>
    </location>
</feature>
<feature type="transmembrane region" description="Helical" evidence="2">
    <location>
        <begin position="168"/>
        <end position="189"/>
    </location>
</feature>
<keyword evidence="2" id="KW-0472">Membrane</keyword>
<evidence type="ECO:0000256" key="2">
    <source>
        <dbReference type="SAM" id="Phobius"/>
    </source>
</evidence>
<feature type="region of interest" description="Disordered" evidence="1">
    <location>
        <begin position="334"/>
        <end position="356"/>
    </location>
</feature>
<dbReference type="Gene3D" id="1.10.167.10">
    <property type="entry name" value="Regulator of G-protein Signalling 4, domain 2"/>
    <property type="match status" value="1"/>
</dbReference>